<dbReference type="AlphaFoldDB" id="A0AAC8YC92"/>
<proteinExistence type="predicted"/>
<dbReference type="EMBL" id="CP014352">
    <property type="protein sequence ID" value="AMS04124.1"/>
    <property type="molecule type" value="Genomic_DNA"/>
</dbReference>
<accession>A0AAC8YC92</accession>
<dbReference type="RefSeq" id="WP_062818717.1">
    <property type="nucleotide sequence ID" value="NZ_CP014352.1"/>
</dbReference>
<organism evidence="1 2">
    <name type="scientific">Acidipropionibacterium acidipropionici</name>
    <dbReference type="NCBI Taxonomy" id="1748"/>
    <lineage>
        <taxon>Bacteria</taxon>
        <taxon>Bacillati</taxon>
        <taxon>Actinomycetota</taxon>
        <taxon>Actinomycetes</taxon>
        <taxon>Propionibacteriales</taxon>
        <taxon>Propionibacteriaceae</taxon>
        <taxon>Acidipropionibacterium</taxon>
    </lineage>
</organism>
<protein>
    <submittedName>
        <fullName evidence="1">Uncharacterized protein</fullName>
    </submittedName>
</protein>
<reference evidence="1 2" key="1">
    <citation type="submission" date="2016-02" db="EMBL/GenBank/DDBJ databases">
        <title>Complete Genome Sequence of Propionibacterium acidipropionici ATCC 55737.</title>
        <authorList>
            <person name="Luna Flores C.H."/>
            <person name="Nielsen L.K."/>
            <person name="Marcellin E."/>
        </authorList>
    </citation>
    <scope>NUCLEOTIDE SEQUENCE [LARGE SCALE GENOMIC DNA]</scope>
    <source>
        <strain evidence="1 2">ATCC 55737</strain>
    </source>
</reference>
<name>A0AAC8YC92_9ACTN</name>
<evidence type="ECO:0000313" key="2">
    <source>
        <dbReference type="Proteomes" id="UP000075221"/>
    </source>
</evidence>
<gene>
    <name evidence="1" type="ORF">AXH35_00135</name>
</gene>
<dbReference type="Proteomes" id="UP000075221">
    <property type="component" value="Chromosome"/>
</dbReference>
<sequence>MAVIFTNDYVLRWPPELLKQQLAAQLNNRGAPRWNETCEVILDSAFTTTTPSDAFNAIAEPSPFTTGGSALEPSQTRARTPLTEHQKWAAALLPQIDDLPTISFPRPYFSQRRSTGRQTTVPLSTAVHDFVQLIDELDGLGFFEEAFGKDCVDIATSERDPLHAIGRNHPEPEHLWPVTDATMSTDQEVFLDAIEVFHDLVSAPRSRDFHSYGDCGWHYGDFSPSLGQGIYRWRVNRILARTSLGLALSDRGEDRGRLVGLVDPARSDLVAQMLNPETDTTQGVAPHAIAVFRARDADVHDKRGACVALAGVLEQRRALLKDRLVKKDEAALFQIANQFALRHQKAGQQGDYDPAFLDWIFWWYLATIELSDRLQSEGSVAL</sequence>
<evidence type="ECO:0000313" key="1">
    <source>
        <dbReference type="EMBL" id="AMS04124.1"/>
    </source>
</evidence>